<feature type="signal peptide" evidence="1">
    <location>
        <begin position="1"/>
        <end position="23"/>
    </location>
</feature>
<evidence type="ECO:0000256" key="1">
    <source>
        <dbReference type="SAM" id="SignalP"/>
    </source>
</evidence>
<organism evidence="2 3">
    <name type="scientific">Natronoflexus pectinivorans</name>
    <dbReference type="NCBI Taxonomy" id="682526"/>
    <lineage>
        <taxon>Bacteria</taxon>
        <taxon>Pseudomonadati</taxon>
        <taxon>Bacteroidota</taxon>
        <taxon>Bacteroidia</taxon>
        <taxon>Marinilabiliales</taxon>
        <taxon>Marinilabiliaceae</taxon>
        <taxon>Natronoflexus</taxon>
    </lineage>
</organism>
<comment type="caution">
    <text evidence="2">The sequence shown here is derived from an EMBL/GenBank/DDBJ whole genome shotgun (WGS) entry which is preliminary data.</text>
</comment>
<reference evidence="2 3" key="1">
    <citation type="submission" date="2019-03" db="EMBL/GenBank/DDBJ databases">
        <title>Genomic Encyclopedia of Type Strains, Phase IV (KMG-IV): sequencing the most valuable type-strain genomes for metagenomic binning, comparative biology and taxonomic classification.</title>
        <authorList>
            <person name="Goeker M."/>
        </authorList>
    </citation>
    <scope>NUCLEOTIDE SEQUENCE [LARGE SCALE GENOMIC DNA]</scope>
    <source>
        <strain evidence="2 3">DSM 24179</strain>
    </source>
</reference>
<dbReference type="EMBL" id="SLWK01000001">
    <property type="protein sequence ID" value="TCO10439.1"/>
    <property type="molecule type" value="Genomic_DNA"/>
</dbReference>
<dbReference type="InterPro" id="IPR025345">
    <property type="entry name" value="DUF4249"/>
</dbReference>
<dbReference type="RefSeq" id="WP_132430942.1">
    <property type="nucleotide sequence ID" value="NZ_SLWK01000001.1"/>
</dbReference>
<protein>
    <submittedName>
        <fullName evidence="2">Uncharacterized protein DUF4249</fullName>
    </submittedName>
</protein>
<dbReference type="PROSITE" id="PS51257">
    <property type="entry name" value="PROKAR_LIPOPROTEIN"/>
    <property type="match status" value="1"/>
</dbReference>
<dbReference type="Proteomes" id="UP000295221">
    <property type="component" value="Unassembled WGS sequence"/>
</dbReference>
<sequence>MGRIKILKPPLTILLFFFLASCAKEIPMPDYGFVTQPSMNAVIKGGELITVYLFENGKIGGGEIKAVNNGLVEVFTDGIMIDSVRNGDEGEYETEIEAEFDTDYEIRVTIDGQTMSASFRVPSPPVLIEATHIAFGGVDDEGAIYPGVEVVLERSMLNDAYYEVVIWLDTYDNLRPAEFYFLRDPFIVREGLPLALFSDEGVSEESFSVFITYTTNSHSGDAIKTYPFFVELRSVTEDYYHYRRSFYLNMNSQEELEPGLENSPADLFSNVKGGSGRVVSYSSVVSDLLNVD</sequence>
<evidence type="ECO:0000313" key="2">
    <source>
        <dbReference type="EMBL" id="TCO10439.1"/>
    </source>
</evidence>
<dbReference type="AlphaFoldDB" id="A0A4R2GP02"/>
<gene>
    <name evidence="2" type="ORF">EV194_10169</name>
</gene>
<dbReference type="OrthoDB" id="1160863at2"/>
<proteinExistence type="predicted"/>
<evidence type="ECO:0000313" key="3">
    <source>
        <dbReference type="Proteomes" id="UP000295221"/>
    </source>
</evidence>
<name>A0A4R2GP02_9BACT</name>
<accession>A0A4R2GP02</accession>
<keyword evidence="1" id="KW-0732">Signal</keyword>
<feature type="chain" id="PRO_5020272208" evidence="1">
    <location>
        <begin position="24"/>
        <end position="292"/>
    </location>
</feature>
<keyword evidence="3" id="KW-1185">Reference proteome</keyword>
<dbReference type="Pfam" id="PF14054">
    <property type="entry name" value="DUF4249"/>
    <property type="match status" value="1"/>
</dbReference>